<feature type="region of interest" description="Disordered" evidence="1">
    <location>
        <begin position="126"/>
        <end position="152"/>
    </location>
</feature>
<organism evidence="3">
    <name type="scientific">Salmonella enterica subsp. enterica serovar Kalamu</name>
    <dbReference type="NCBI Taxonomy" id="2564590"/>
    <lineage>
        <taxon>Bacteria</taxon>
        <taxon>Pseudomonadati</taxon>
        <taxon>Pseudomonadota</taxon>
        <taxon>Gammaproteobacteria</taxon>
        <taxon>Enterobacterales</taxon>
        <taxon>Enterobacteriaceae</taxon>
        <taxon>Salmonella</taxon>
    </lineage>
</organism>
<sequence>MTTITKEWLQQTIAEFENTRDDIPFGLSDDDAKILIVLKRALVSLERERIRREHAEWSDATFGNVGPVGPLKHLSKEALEAAADPSDPLEWADMQFLLWDAQRRMGISDEFITRAMIEKLEINKSRQWPEPKDGEPRLHIKEQPAPVVPDEMATSDDMNLYQKSFAQGYNACRNAMLNGGKS</sequence>
<feature type="domain" description="dATP/dGTP diphosphohydrolase MazZ" evidence="2">
    <location>
        <begin position="50"/>
        <end position="144"/>
    </location>
</feature>
<dbReference type="Pfam" id="PF04447">
    <property type="entry name" value="dATP-dGTP_PPHyd"/>
    <property type="match status" value="1"/>
</dbReference>
<accession>A0A5V8XZC8</accession>
<protein>
    <submittedName>
        <fullName evidence="3">DUF550 domain-containing protein</fullName>
    </submittedName>
</protein>
<reference evidence="3" key="1">
    <citation type="submission" date="2018-06" db="EMBL/GenBank/DDBJ databases">
        <authorList>
            <person name="Ashton P.M."/>
            <person name="Dallman T."/>
            <person name="Nair S."/>
            <person name="De Pinna E."/>
            <person name="Peters T."/>
            <person name="Grant K."/>
        </authorList>
    </citation>
    <scope>NUCLEOTIDE SEQUENCE</scope>
    <source>
        <strain evidence="3">445985</strain>
    </source>
</reference>
<name>A0A5V8XZC8_SALET</name>
<feature type="compositionally biased region" description="Basic and acidic residues" evidence="1">
    <location>
        <begin position="126"/>
        <end position="142"/>
    </location>
</feature>
<evidence type="ECO:0000313" key="3">
    <source>
        <dbReference type="EMBL" id="EBV4909820.1"/>
    </source>
</evidence>
<evidence type="ECO:0000256" key="1">
    <source>
        <dbReference type="SAM" id="MobiDB-lite"/>
    </source>
</evidence>
<proteinExistence type="predicted"/>
<comment type="caution">
    <text evidence="3">The sequence shown here is derived from an EMBL/GenBank/DDBJ whole genome shotgun (WGS) entry which is preliminary data.</text>
</comment>
<dbReference type="EMBL" id="AAHFKB010000005">
    <property type="protein sequence ID" value="EBV4909820.1"/>
    <property type="molecule type" value="Genomic_DNA"/>
</dbReference>
<dbReference type="AlphaFoldDB" id="A0A5V8XZC8"/>
<gene>
    <name evidence="3" type="ORF">DO575_05930</name>
</gene>
<dbReference type="InterPro" id="IPR007538">
    <property type="entry name" value="dATP/dGTP_dipphydrolase_MazZ"/>
</dbReference>
<evidence type="ECO:0000259" key="2">
    <source>
        <dbReference type="Pfam" id="PF04447"/>
    </source>
</evidence>